<evidence type="ECO:0000256" key="1">
    <source>
        <dbReference type="SAM" id="MobiDB-lite"/>
    </source>
</evidence>
<evidence type="ECO:0000313" key="3">
    <source>
        <dbReference type="Proteomes" id="UP000298663"/>
    </source>
</evidence>
<organism evidence="2 3">
    <name type="scientific">Steinernema carpocapsae</name>
    <name type="common">Entomopathogenic nematode</name>
    <dbReference type="NCBI Taxonomy" id="34508"/>
    <lineage>
        <taxon>Eukaryota</taxon>
        <taxon>Metazoa</taxon>
        <taxon>Ecdysozoa</taxon>
        <taxon>Nematoda</taxon>
        <taxon>Chromadorea</taxon>
        <taxon>Rhabditida</taxon>
        <taxon>Tylenchina</taxon>
        <taxon>Panagrolaimomorpha</taxon>
        <taxon>Strongyloidoidea</taxon>
        <taxon>Steinernematidae</taxon>
        <taxon>Steinernema</taxon>
    </lineage>
</organism>
<reference evidence="2 3" key="2">
    <citation type="journal article" date="2019" name="G3 (Bethesda)">
        <title>Hybrid Assembly of the Genome of the Entomopathogenic Nematode Steinernema carpocapsae Identifies the X-Chromosome.</title>
        <authorList>
            <person name="Serra L."/>
            <person name="Macchietto M."/>
            <person name="Macias-Munoz A."/>
            <person name="McGill C.J."/>
            <person name="Rodriguez I.M."/>
            <person name="Rodriguez B."/>
            <person name="Murad R."/>
            <person name="Mortazavi A."/>
        </authorList>
    </citation>
    <scope>NUCLEOTIDE SEQUENCE [LARGE SCALE GENOMIC DNA]</scope>
    <source>
        <strain evidence="2 3">ALL</strain>
    </source>
</reference>
<evidence type="ECO:0000313" key="2">
    <source>
        <dbReference type="EMBL" id="TKR76609.1"/>
    </source>
</evidence>
<feature type="region of interest" description="Disordered" evidence="1">
    <location>
        <begin position="1"/>
        <end position="20"/>
    </location>
</feature>
<gene>
    <name evidence="2" type="ORF">L596_017723</name>
</gene>
<proteinExistence type="predicted"/>
<dbReference type="AlphaFoldDB" id="A0A4U5N2H0"/>
<dbReference type="Proteomes" id="UP000298663">
    <property type="component" value="Unassembled WGS sequence"/>
</dbReference>
<reference evidence="2 3" key="1">
    <citation type="journal article" date="2015" name="Genome Biol.">
        <title>Comparative genomics of Steinernema reveals deeply conserved gene regulatory networks.</title>
        <authorList>
            <person name="Dillman A.R."/>
            <person name="Macchietto M."/>
            <person name="Porter C.F."/>
            <person name="Rogers A."/>
            <person name="Williams B."/>
            <person name="Antoshechkin I."/>
            <person name="Lee M.M."/>
            <person name="Goodwin Z."/>
            <person name="Lu X."/>
            <person name="Lewis E.E."/>
            <person name="Goodrich-Blair H."/>
            <person name="Stock S.P."/>
            <person name="Adams B.J."/>
            <person name="Sternberg P.W."/>
            <person name="Mortazavi A."/>
        </authorList>
    </citation>
    <scope>NUCLEOTIDE SEQUENCE [LARGE SCALE GENOMIC DNA]</scope>
    <source>
        <strain evidence="2 3">ALL</strain>
    </source>
</reference>
<name>A0A4U5N2H0_STECR</name>
<comment type="caution">
    <text evidence="2">The sequence shown here is derived from an EMBL/GenBank/DDBJ whole genome shotgun (WGS) entry which is preliminary data.</text>
</comment>
<keyword evidence="3" id="KW-1185">Reference proteome</keyword>
<feature type="compositionally biased region" description="Acidic residues" evidence="1">
    <location>
        <begin position="1"/>
        <end position="18"/>
    </location>
</feature>
<dbReference type="EMBL" id="AZBU02000005">
    <property type="protein sequence ID" value="TKR76609.1"/>
    <property type="molecule type" value="Genomic_DNA"/>
</dbReference>
<accession>A0A4U5N2H0</accession>
<sequence length="69" mass="7446">MEVVDEVQSDIETADGDGQDFVHKDVEGAALDAATEFVECELPPTGGEVLRIFLLDELDVEMGHAQAEV</sequence>
<protein>
    <submittedName>
        <fullName evidence="2">Uncharacterized protein</fullName>
    </submittedName>
</protein>